<dbReference type="Proteomes" id="UP000294801">
    <property type="component" value="Unassembled WGS sequence"/>
</dbReference>
<dbReference type="SUPFAM" id="SSF55729">
    <property type="entry name" value="Acyl-CoA N-acyltransferases (Nat)"/>
    <property type="match status" value="1"/>
</dbReference>
<dbReference type="Gene3D" id="3.40.630.30">
    <property type="match status" value="1"/>
</dbReference>
<evidence type="ECO:0000313" key="3">
    <source>
        <dbReference type="Proteomes" id="UP000294801"/>
    </source>
</evidence>
<accession>A0ABY2D3Y8</accession>
<gene>
    <name evidence="2" type="ORF">EV669_102260</name>
</gene>
<dbReference type="EMBL" id="SMDA01000002">
    <property type="protein sequence ID" value="TCW32961.1"/>
    <property type="molecule type" value="Genomic_DNA"/>
</dbReference>
<feature type="domain" description="BioF2-like acetyltransferase" evidence="1">
    <location>
        <begin position="184"/>
        <end position="310"/>
    </location>
</feature>
<dbReference type="RefSeq" id="WP_132097952.1">
    <property type="nucleotide sequence ID" value="NZ_SMDA01000002.1"/>
</dbReference>
<evidence type="ECO:0000259" key="1">
    <source>
        <dbReference type="Pfam" id="PF13480"/>
    </source>
</evidence>
<organism evidence="2 3">
    <name type="scientific">Gulbenkiania mobilis</name>
    <dbReference type="NCBI Taxonomy" id="397457"/>
    <lineage>
        <taxon>Bacteria</taxon>
        <taxon>Pseudomonadati</taxon>
        <taxon>Pseudomonadota</taxon>
        <taxon>Betaproteobacteria</taxon>
        <taxon>Neisseriales</taxon>
        <taxon>Chromobacteriaceae</taxon>
        <taxon>Gulbenkiania</taxon>
    </lineage>
</organism>
<dbReference type="Pfam" id="PF13480">
    <property type="entry name" value="Acetyltransf_6"/>
    <property type="match status" value="1"/>
</dbReference>
<protein>
    <submittedName>
        <fullName evidence="2">CelD/BcsL family acetyltransferase involved in cellulose biosynthesis</fullName>
    </submittedName>
</protein>
<evidence type="ECO:0000313" key="2">
    <source>
        <dbReference type="EMBL" id="TCW32961.1"/>
    </source>
</evidence>
<reference evidence="2 3" key="1">
    <citation type="submission" date="2019-03" db="EMBL/GenBank/DDBJ databases">
        <title>Genomic Encyclopedia of Type Strains, Phase IV (KMG-IV): sequencing the most valuable type-strain genomes for metagenomic binning, comparative biology and taxonomic classification.</title>
        <authorList>
            <person name="Goeker M."/>
        </authorList>
    </citation>
    <scope>NUCLEOTIDE SEQUENCE [LARGE SCALE GENOMIC DNA]</scope>
    <source>
        <strain evidence="2 3">DSM 18507</strain>
    </source>
</reference>
<dbReference type="InterPro" id="IPR016181">
    <property type="entry name" value="Acyl_CoA_acyltransferase"/>
</dbReference>
<dbReference type="InterPro" id="IPR038740">
    <property type="entry name" value="BioF2-like_GNAT_dom"/>
</dbReference>
<comment type="caution">
    <text evidence="2">The sequence shown here is derived from an EMBL/GenBank/DDBJ whole genome shotgun (WGS) entry which is preliminary data.</text>
</comment>
<keyword evidence="3" id="KW-1185">Reference proteome</keyword>
<name>A0ABY2D3Y8_GULMO</name>
<sequence length="330" mass="36839">MLTEIIQSDPALQALQAAWQALSAVVPQSTGFFASRDFVWQYTRAIQPKGWFVVTIRDPDTRKLVAVFAWERVNLHTATHAYRAVQPMGASLGSYIEPPIAPRCLRPAMQALFNTALPAAGADLVCFWPLHETSPLYNALNEDLRGSGTLKTFRYPDNLREIETRGLDYALYCSSRPGATIPDARYGERRLNREGTLHFTLCEPGPEAVEIVQRLCTATVERFGAQFAYRAQPEWKTLVVGLVRALATCGTAQVSTLRFNGAIIASGLSFWHKGRRFFYLTHYDPAYARYSPGKILLYRLIEQTFADRGCAVSALARIATRMIGRRAVAS</sequence>
<proteinExistence type="predicted"/>